<dbReference type="GO" id="GO:0015031">
    <property type="term" value="P:protein transport"/>
    <property type="evidence" value="ECO:0007669"/>
    <property type="project" value="UniProtKB-KW"/>
</dbReference>
<comment type="caution">
    <text evidence="6">The sequence shown here is derived from an EMBL/GenBank/DDBJ whole genome shotgun (WGS) entry which is preliminary data.</text>
</comment>
<evidence type="ECO:0000313" key="6">
    <source>
        <dbReference type="EMBL" id="OAY68525.1"/>
    </source>
</evidence>
<evidence type="ECO:0000313" key="7">
    <source>
        <dbReference type="Proteomes" id="UP000092600"/>
    </source>
</evidence>
<dbReference type="EMBL" id="LSRQ01004888">
    <property type="protein sequence ID" value="OAY68525.1"/>
    <property type="molecule type" value="Genomic_DNA"/>
</dbReference>
<evidence type="ECO:0000259" key="5">
    <source>
        <dbReference type="Pfam" id="PF08314"/>
    </source>
</evidence>
<dbReference type="SUPFAM" id="SSF50978">
    <property type="entry name" value="WD40 repeat-like"/>
    <property type="match status" value="1"/>
</dbReference>
<dbReference type="PANTHER" id="PTHR15922:SF2">
    <property type="entry name" value="NBAS SUBUNIT OF NRZ TETHERING COMPLEX"/>
    <property type="match status" value="1"/>
</dbReference>
<gene>
    <name evidence="6" type="ORF">ACMD2_04422</name>
</gene>
<dbReference type="GO" id="GO:0000149">
    <property type="term" value="F:SNARE binding"/>
    <property type="evidence" value="ECO:0007669"/>
    <property type="project" value="TreeGrafter"/>
</dbReference>
<feature type="domain" description="Sec39" evidence="5">
    <location>
        <begin position="610"/>
        <end position="1194"/>
    </location>
</feature>
<dbReference type="InterPro" id="IPR013244">
    <property type="entry name" value="Sec39_domain"/>
</dbReference>
<reference evidence="6 7" key="1">
    <citation type="journal article" date="2016" name="DNA Res.">
        <title>The draft genome of MD-2 pineapple using hybrid error correction of long reads.</title>
        <authorList>
            <person name="Redwan R.M."/>
            <person name="Saidin A."/>
            <person name="Kumar S.V."/>
        </authorList>
    </citation>
    <scope>NUCLEOTIDE SEQUENCE [LARGE SCALE GENOMIC DNA]</scope>
    <source>
        <strain evidence="7">cv. MD2</strain>
        <tissue evidence="6">Leaf</tissue>
    </source>
</reference>
<dbReference type="Pfam" id="PF08314">
    <property type="entry name" value="Sec39"/>
    <property type="match status" value="1"/>
</dbReference>
<sequence>MAEAEAEAEVAAPGEVLYEIRRHASESLLSPNPSHHQTLGGSRRRGLLSYLSLQGVTSLKEKWNEYSRGRTPNRRMTSLFVSPDGEHVAVAAGNRIVILRKEDDYKVPCGVFINNDRLTIFTSGAWLEPQGILGAVDDLSTLYFIKANGDEIARRTRKQLKLPAPIIGLIGLDELKNCGFCIFASDGSVHQFDVNQEPIGSAYLVPAATNNSTKSVQWPKSVACLDFDRDRSLVVLVGDSYVSSSSEDHSVNEMERYIIVFMWEYIAMSTTHNVNIFLTISCRLSGVFSLYVLHMDASSEINLVAGSSACKGLFSSPKDHVTILSSPKVAISPHGQYVATLDLAGFVKIFKLNFEQYAISAHSSPEKYLTDIIDISWWANHILILANKSGSISMYNIVKNTRVSVNDSILCKPIIERVKCRQGFALIMESGLPKENISTTEHVDSNLLDNDVLSWSLLSFSEVSISEMYSVLINDNRYQEALEFASRYCLDTDEVFKGQWLYSNFGIYEIDSYLSKIKDLDFVLSECVNRVGSTEHALRALISFGLRITDQYKISDSDDINHSLAWDMRVYRLRLLQCRDILETFVGINMGRFSPEEYKKFRSVPLTETAIVLAGSGKVGALNLLFKRHPYTLSPNVLQILSSVPETVPVQSYSQLLPGNSPPPTVALRDGDWVECKKMVSFIEKLPSEFEKGHQLRTEIILKLSRGFIWPSDIELTEWYKKRARDIDNLSGQLDNSLSLVEIACRKGIGELQQFLEDISCLHWLIYSGHQDDDFSMSLAAWEQLPEYEKFKIMLKGVKEDTLAQRLRERAIPFMRNRADSEEESYMVRWLKDVASENQLAICLAVIENGCGDSPVDGMFKDHIEMVEAVVHCLYVCSSTDQWSTMESILLKLHETVRGRSAGLSEGFNSSCETQHLGTYKFPKIENSTVFSNQLDGELNIDMLEKRINVAEGHVEVGRMLAYYQVPKPMSFFLDAQSDEKSVKQLLRLILSKFGRRQPGRSDSDWATLWRDMQSFREKAFPFLDSEYMLTEFVRGLLKAGKFSLARNYLRGTSSVTLGSEKAEHLVIQAAREYFFSASSLSSNEIWKAKECLSLIPNSRNAQAESDIIDALTIRLPNLGVTLLPMQFKQIQNPMEIIKMAITSQTGAYLNVEELIEIAKLLGLRSNDDIASVEEAIAREAAVAGDLQLAFDLCLILTKKGHGLVWDLCAAIARGPHLDNMDTSSRKQLLGFALCHCDEESIGELLNAWKEFDVRDSFEKLMISTETNPPNFSVQNSSIIPLPVHSAQGIFDLRDSYSKSGKNDEDLFNVIKETLSKICTDLPYEEAKSWESLLEENKKLLSFAALELPWLLELCESEEFSKEKDISSAKFPSRKHCISTKMQAVNSIIYWLVGNGVTPKDDLIASLAKSIMESPVTEEDDVLGCSFLLNLMDPFNGVELIEEELKRRGGYQEMYSIMNVGMVYSSLNNAQKECHSPDQRRKLLLHKFHEKLASFASDDLHQIDKVQSTFWREWKAKLEEQKQLADQARALKQIIPGIEAARFLSGDIDYIKKVVLSFVDSVKLEKKHILKEAVKLADTYGLQRNEVLLRFFGCALVSEHWENRDILAEISDFREDIVRYASKVIDMIYSDVYPQIDGHNKRRLSYVYNLLSACYSRLKWTEDPEYMKYLNQGHSYIVEPFQYYKVLEQECQRASFIDGLNFKNVAGLDDLNFEHFNEEICKYIRESTVEALADIVQSLVNLYDDSQAKGLISKEGVSKHYILALLASLEGRNEARSTSINPDELQELIGEIEQTYDSCKKYIQALLETDISYIIGRYCTLCFPFNFSRSLPHEIAWKDSLVVLVGFWVKLVDDVTEKLSPFETNRLSRCLKSFKRSVINDEISVNQGWDTVSNYIKFGLINGLVPDISCFCKSMIFACCPFETIAEAYYGTEGHSDHKHFKTADSTNLLELYGSSADALLSGLIEGLNESNNLHNLLSSLSKFTGNYTEDLKIIRSKVWEKVSNFSEDMRLESQFRVYALQLLQCITGKNLKTLPPELTSQVEPWESWDEPFTSNDVTTERADAPSSITSTLVALKSTQLVAAISPHSEITPENLSTVESAVSCFLHFSESASSVEDLNVLQAVLEEWEQLFLNKEEDHDQTHESPKDLNNWSSDEWDEGWETLPEDLGSMVKKQDGPVSVHPLHSCWTEIMKRLVGLHELRTVVNLLDQSLSKPIILLDEDEAHSLYQIVVEVDCFMALKLLLLLPYEGLRFQCLQLVENKMREGTISNESNTKDYELLALILSSGIVGKIANEPAYRKVFSSICYLAGNLARICQNNLLVKSKGEKNREKGNDSLLFVMILLPYFVSELICGGQHLVAGAVVSRWMHTHTSLGLVDVVGASLRRYLDGLVVQVQREGDAELGLVGADNSFSSISFTVSRLRSKLVTLLQSALLALPDKSGK</sequence>
<dbReference type="PANTHER" id="PTHR15922">
    <property type="entry name" value="NEUROBLASTOMA-AMPLIFIED SEQUENCE"/>
    <property type="match status" value="1"/>
</dbReference>
<evidence type="ECO:0000256" key="3">
    <source>
        <dbReference type="ARBA" id="ARBA00022824"/>
    </source>
</evidence>
<proteinExistence type="predicted"/>
<organism evidence="6 7">
    <name type="scientific">Ananas comosus</name>
    <name type="common">Pineapple</name>
    <name type="synonym">Ananas ananas</name>
    <dbReference type="NCBI Taxonomy" id="4615"/>
    <lineage>
        <taxon>Eukaryota</taxon>
        <taxon>Viridiplantae</taxon>
        <taxon>Streptophyta</taxon>
        <taxon>Embryophyta</taxon>
        <taxon>Tracheophyta</taxon>
        <taxon>Spermatophyta</taxon>
        <taxon>Magnoliopsida</taxon>
        <taxon>Liliopsida</taxon>
        <taxon>Poales</taxon>
        <taxon>Bromeliaceae</taxon>
        <taxon>Bromelioideae</taxon>
        <taxon>Ananas</taxon>
    </lineage>
</organism>
<protein>
    <submittedName>
        <fullName evidence="6">MAG2-interacting protein 2</fullName>
    </submittedName>
</protein>
<evidence type="ECO:0000256" key="2">
    <source>
        <dbReference type="ARBA" id="ARBA00022448"/>
    </source>
</evidence>
<keyword evidence="3" id="KW-0256">Endoplasmic reticulum</keyword>
<dbReference type="InterPro" id="IPR036322">
    <property type="entry name" value="WD40_repeat_dom_sf"/>
</dbReference>
<keyword evidence="2" id="KW-0813">Transport</keyword>
<name>A0A199UV50_ANACO</name>
<dbReference type="GO" id="GO:0070939">
    <property type="term" value="C:Dsl1/NZR complex"/>
    <property type="evidence" value="ECO:0007669"/>
    <property type="project" value="TreeGrafter"/>
</dbReference>
<evidence type="ECO:0000256" key="1">
    <source>
        <dbReference type="ARBA" id="ARBA00004240"/>
    </source>
</evidence>
<keyword evidence="4" id="KW-0653">Protein transport</keyword>
<evidence type="ECO:0000256" key="4">
    <source>
        <dbReference type="ARBA" id="ARBA00022927"/>
    </source>
</evidence>
<comment type="subcellular location">
    <subcellularLocation>
        <location evidence="1">Endoplasmic reticulum</location>
    </subcellularLocation>
</comment>
<dbReference type="Proteomes" id="UP000092600">
    <property type="component" value="Unassembled WGS sequence"/>
</dbReference>
<dbReference type="GO" id="GO:0006890">
    <property type="term" value="P:retrograde vesicle-mediated transport, Golgi to endoplasmic reticulum"/>
    <property type="evidence" value="ECO:0007669"/>
    <property type="project" value="InterPro"/>
</dbReference>
<dbReference type="STRING" id="4615.A0A199UV50"/>
<accession>A0A199UV50</accession>